<protein>
    <recommendedName>
        <fullName evidence="3">Retrotransposon gag domain-containing protein</fullName>
    </recommendedName>
</protein>
<evidence type="ECO:0000256" key="2">
    <source>
        <dbReference type="SAM" id="MobiDB-lite"/>
    </source>
</evidence>
<dbReference type="EMBL" id="AGCT01051972">
    <property type="protein sequence ID" value="KYP78459.1"/>
    <property type="molecule type" value="Genomic_DNA"/>
</dbReference>
<dbReference type="OMA" id="HANEACG"/>
<reference evidence="4" key="1">
    <citation type="journal article" date="2012" name="Nat. Biotechnol.">
        <title>Draft genome sequence of pigeonpea (Cajanus cajan), an orphan legume crop of resource-poor farmers.</title>
        <authorList>
            <person name="Varshney R.K."/>
            <person name="Chen W."/>
            <person name="Li Y."/>
            <person name="Bharti A.K."/>
            <person name="Saxena R.K."/>
            <person name="Schlueter J.A."/>
            <person name="Donoghue M.T."/>
            <person name="Azam S."/>
            <person name="Fan G."/>
            <person name="Whaley A.M."/>
            <person name="Farmer A.D."/>
            <person name="Sheridan J."/>
            <person name="Iwata A."/>
            <person name="Tuteja R."/>
            <person name="Penmetsa R.V."/>
            <person name="Wu W."/>
            <person name="Upadhyaya H.D."/>
            <person name="Yang S.P."/>
            <person name="Shah T."/>
            <person name="Saxena K.B."/>
            <person name="Michael T."/>
            <person name="McCombie W.R."/>
            <person name="Yang B."/>
            <person name="Zhang G."/>
            <person name="Yang H."/>
            <person name="Wang J."/>
            <person name="Spillane C."/>
            <person name="Cook D.R."/>
            <person name="May G.D."/>
            <person name="Xu X."/>
            <person name="Jackson S.A."/>
        </authorList>
    </citation>
    <scope>NUCLEOTIDE SEQUENCE [LARGE SCALE GENOMIC DNA]</scope>
</reference>
<organism evidence="4 5">
    <name type="scientific">Cajanus cajan</name>
    <name type="common">Pigeon pea</name>
    <name type="synonym">Cajanus indicus</name>
    <dbReference type="NCBI Taxonomy" id="3821"/>
    <lineage>
        <taxon>Eukaryota</taxon>
        <taxon>Viridiplantae</taxon>
        <taxon>Streptophyta</taxon>
        <taxon>Embryophyta</taxon>
        <taxon>Tracheophyta</taxon>
        <taxon>Spermatophyta</taxon>
        <taxon>Magnoliopsida</taxon>
        <taxon>eudicotyledons</taxon>
        <taxon>Gunneridae</taxon>
        <taxon>Pentapetalae</taxon>
        <taxon>rosids</taxon>
        <taxon>fabids</taxon>
        <taxon>Fabales</taxon>
        <taxon>Fabaceae</taxon>
        <taxon>Papilionoideae</taxon>
        <taxon>50 kb inversion clade</taxon>
        <taxon>NPAAA clade</taxon>
        <taxon>indigoferoid/millettioid clade</taxon>
        <taxon>Phaseoleae</taxon>
        <taxon>Cajanus</taxon>
    </lineage>
</organism>
<dbReference type="InterPro" id="IPR021109">
    <property type="entry name" value="Peptidase_aspartic_dom_sf"/>
</dbReference>
<feature type="region of interest" description="Disordered" evidence="2">
    <location>
        <begin position="224"/>
        <end position="298"/>
    </location>
</feature>
<dbReference type="Gene3D" id="2.40.70.10">
    <property type="entry name" value="Acid Proteases"/>
    <property type="match status" value="1"/>
</dbReference>
<keyword evidence="1" id="KW-0175">Coiled coil</keyword>
<feature type="domain" description="Retrotransposon gag" evidence="3">
    <location>
        <begin position="33"/>
        <end position="80"/>
    </location>
</feature>
<dbReference type="Pfam" id="PF03732">
    <property type="entry name" value="Retrotrans_gag"/>
    <property type="match status" value="1"/>
</dbReference>
<dbReference type="PANTHER" id="PTHR33067:SF9">
    <property type="entry name" value="RNA-DIRECTED DNA POLYMERASE"/>
    <property type="match status" value="1"/>
</dbReference>
<evidence type="ECO:0000259" key="3">
    <source>
        <dbReference type="Pfam" id="PF03732"/>
    </source>
</evidence>
<dbReference type="Gramene" id="C.cajan_47053.t">
    <property type="protein sequence ID" value="C.cajan_47053.t"/>
    <property type="gene ID" value="C.cajan_47053"/>
</dbReference>
<gene>
    <name evidence="4" type="ORF">KK1_049209</name>
</gene>
<comment type="caution">
    <text evidence="4">The sequence shown here is derived from an EMBL/GenBank/DDBJ whole genome shotgun (WGS) entry which is preliminary data.</text>
</comment>
<keyword evidence="5" id="KW-1185">Reference proteome</keyword>
<accession>A0A151UGQ6</accession>
<sequence length="568" mass="63181">MKPAGSNEESIKLKAFQFSLVDAAKEWLTAAIRKSICGIKQMNDETLHDYWERFKRLCASCPQHQISEQLLIQYFYEGLLPMDRSMIDAASGGALMDKTPAAAKDLIANMAANTQQFGATRGTSSRSVNEVQLSSTEHQRLENRLDELTSLVRGLAMMKQAPAKLCGICASPRQSMQQPQQQQNNPSLEDLVKQMAMQNLQFQQRTDASIQNLEKQVGQMASSISQLQAQGSSKLPSQTIPNPTGNVSAITLRSGKTVEVKNDVKPATASEKSENKEKQSFQSKDEEPSIPLPFPQRVLQTRKAEAEKDKELLETFRKVEVNIPLLDAIKQIPRYAKFLKEMCTHKRRLKGNEKISLGENVSAIIQPMPQKCKDPGTFTIPCTIGNCIFENAMLDLGASINVMPMSIFKSLGLGPLIPTGVVIQLANRSSTYPSGLIEDVLVRVGELIFPADFYILEMEGETTTKVPIILGRPFLKTAKTKIDVHAGTLSLEFGDNIVKFNILDAMKHPREEHSVFHIDLLDDLVDCYAHDHLCIEFPDIHDLDDTINCHSCINNKSECAACTEIENF</sequence>
<evidence type="ECO:0000313" key="4">
    <source>
        <dbReference type="EMBL" id="KYP78459.1"/>
    </source>
</evidence>
<evidence type="ECO:0000256" key="1">
    <source>
        <dbReference type="SAM" id="Coils"/>
    </source>
</evidence>
<dbReference type="AlphaFoldDB" id="A0A151UGQ6"/>
<evidence type="ECO:0000313" key="5">
    <source>
        <dbReference type="Proteomes" id="UP000075243"/>
    </source>
</evidence>
<dbReference type="CDD" id="cd00303">
    <property type="entry name" value="retropepsin_like"/>
    <property type="match status" value="1"/>
</dbReference>
<proteinExistence type="predicted"/>
<dbReference type="PANTHER" id="PTHR33067">
    <property type="entry name" value="RNA-DIRECTED DNA POLYMERASE-RELATED"/>
    <property type="match status" value="1"/>
</dbReference>
<dbReference type="SUPFAM" id="SSF50630">
    <property type="entry name" value="Acid proteases"/>
    <property type="match status" value="1"/>
</dbReference>
<feature type="compositionally biased region" description="Polar residues" evidence="2">
    <location>
        <begin position="224"/>
        <end position="251"/>
    </location>
</feature>
<name>A0A151UGQ6_CAJCA</name>
<dbReference type="InterPro" id="IPR005162">
    <property type="entry name" value="Retrotrans_gag_dom"/>
</dbReference>
<feature type="coiled-coil region" evidence="1">
    <location>
        <begin position="131"/>
        <end position="158"/>
    </location>
</feature>
<feature type="compositionally biased region" description="Basic and acidic residues" evidence="2">
    <location>
        <begin position="271"/>
        <end position="287"/>
    </location>
</feature>
<dbReference type="Proteomes" id="UP000075243">
    <property type="component" value="Unassembled WGS sequence"/>
</dbReference>